<dbReference type="OrthoDB" id="9859414at2"/>
<evidence type="ECO:0000313" key="1">
    <source>
        <dbReference type="EMBL" id="SEK24566.1"/>
    </source>
</evidence>
<accession>A0A1H7FEP8</accession>
<dbReference type="STRING" id="332977.SAMN05421740_101329"/>
<dbReference type="RefSeq" id="WP_090602244.1">
    <property type="nucleotide sequence ID" value="NZ_FNZR01000001.1"/>
</dbReference>
<keyword evidence="2" id="KW-1185">Reference proteome</keyword>
<organism evidence="1 2">
    <name type="scientific">Parapedobacter koreensis</name>
    <dbReference type="NCBI Taxonomy" id="332977"/>
    <lineage>
        <taxon>Bacteria</taxon>
        <taxon>Pseudomonadati</taxon>
        <taxon>Bacteroidota</taxon>
        <taxon>Sphingobacteriia</taxon>
        <taxon>Sphingobacteriales</taxon>
        <taxon>Sphingobacteriaceae</taxon>
        <taxon>Parapedobacter</taxon>
    </lineage>
</organism>
<dbReference type="AlphaFoldDB" id="A0A1H7FEP8"/>
<proteinExistence type="predicted"/>
<dbReference type="Proteomes" id="UP000198916">
    <property type="component" value="Unassembled WGS sequence"/>
</dbReference>
<dbReference type="EMBL" id="FNZR01000001">
    <property type="protein sequence ID" value="SEK24566.1"/>
    <property type="molecule type" value="Genomic_DNA"/>
</dbReference>
<name>A0A1H7FEP8_9SPHI</name>
<sequence length="92" mass="10531">MEPFEIAQRDDETTIYVTHTNTGKTIKFSPTEDIPEQLEEQQKSIVYDDLGGTYIAEMADGTVIDHDLIDIAWAYYNQDAWRNANESDDSPE</sequence>
<protein>
    <submittedName>
        <fullName evidence="1">Uncharacterized protein</fullName>
    </submittedName>
</protein>
<evidence type="ECO:0000313" key="2">
    <source>
        <dbReference type="Proteomes" id="UP000198916"/>
    </source>
</evidence>
<reference evidence="2" key="1">
    <citation type="submission" date="2016-10" db="EMBL/GenBank/DDBJ databases">
        <authorList>
            <person name="Varghese N."/>
            <person name="Submissions S."/>
        </authorList>
    </citation>
    <scope>NUCLEOTIDE SEQUENCE [LARGE SCALE GENOMIC DNA]</scope>
    <source>
        <strain evidence="2">Jip14</strain>
    </source>
</reference>
<gene>
    <name evidence="1" type="ORF">SAMN05421740_101329</name>
</gene>